<gene>
    <name evidence="3" type="ORF">YM304_06370</name>
</gene>
<dbReference type="OrthoDB" id="9776116at2"/>
<dbReference type="PANTHER" id="PTHR33608">
    <property type="entry name" value="BLL2464 PROTEIN"/>
    <property type="match status" value="1"/>
</dbReference>
<evidence type="ECO:0000313" key="3">
    <source>
        <dbReference type="EMBL" id="BAN00951.1"/>
    </source>
</evidence>
<evidence type="ECO:0000259" key="2">
    <source>
        <dbReference type="Pfam" id="PF01882"/>
    </source>
</evidence>
<evidence type="ECO:0000256" key="1">
    <source>
        <dbReference type="SAM" id="Phobius"/>
    </source>
</evidence>
<dbReference type="Pfam" id="PF01882">
    <property type="entry name" value="DUF58"/>
    <property type="match status" value="1"/>
</dbReference>
<keyword evidence="1" id="KW-0472">Membrane</keyword>
<keyword evidence="4" id="KW-1185">Reference proteome</keyword>
<keyword evidence="1" id="KW-0812">Transmembrane</keyword>
<name>A0A6C7E297_ILUCY</name>
<sequence>MTVSTERPWRASPAHFRAVAIGAVGIAVALLFRVPMLLVLSAPFVLVSVWSTMTRPERNPTLAGRIGPAAVREGEATTWTAELTDVGGVDHVIAFAPERPWLEAKPSSGVATVAVGHDDPTATVAIPMRATHWGRHDIGPINIVSVASWGAFRWKSLDVGYQVTTLPLPDVFDAASPTHRADGLVGLNRSAHPGDGNEFAGIRPFQSGDRLRRINWRRSLRSDELHVTATYADQDSHVALFIDALADFGPSGGIDGPSSSLDTTVRAAGAISEYFLLRGDRVSLRVLDSRFTATVPPASGRSHLRRILDVLATVEPDMYRPVSAQGRAPTMVPNGALAIMLSPLVSPVALQRATSIASRGLGVAVIDTLPDDVHLDDDATTELAWRIRLLERRREVRLVQQVGVPVIAWRGPGSLDPFLREIARRSSAPRMARR</sequence>
<accession>A0A6C7E297</accession>
<protein>
    <recommendedName>
        <fullName evidence="2">DUF58 domain-containing protein</fullName>
    </recommendedName>
</protein>
<organism evidence="3 4">
    <name type="scientific">Ilumatobacter coccineus (strain NBRC 103263 / KCTC 29153 / YM16-304)</name>
    <dbReference type="NCBI Taxonomy" id="1313172"/>
    <lineage>
        <taxon>Bacteria</taxon>
        <taxon>Bacillati</taxon>
        <taxon>Actinomycetota</taxon>
        <taxon>Acidimicrobiia</taxon>
        <taxon>Acidimicrobiales</taxon>
        <taxon>Ilumatobacteraceae</taxon>
        <taxon>Ilumatobacter</taxon>
    </lineage>
</organism>
<keyword evidence="1" id="KW-1133">Transmembrane helix</keyword>
<evidence type="ECO:0000313" key="4">
    <source>
        <dbReference type="Proteomes" id="UP000011863"/>
    </source>
</evidence>
<dbReference type="EMBL" id="AP012057">
    <property type="protein sequence ID" value="BAN00951.1"/>
    <property type="molecule type" value="Genomic_DNA"/>
</dbReference>
<dbReference type="RefSeq" id="WP_015440199.1">
    <property type="nucleotide sequence ID" value="NC_020520.1"/>
</dbReference>
<dbReference type="KEGG" id="aym:YM304_06370"/>
<feature type="domain" description="DUF58" evidence="2">
    <location>
        <begin position="202"/>
        <end position="365"/>
    </location>
</feature>
<dbReference type="Proteomes" id="UP000011863">
    <property type="component" value="Chromosome"/>
</dbReference>
<dbReference type="PANTHER" id="PTHR33608:SF14">
    <property type="entry name" value="POSSIBLE CONSERVED SECRETED PROTEIN"/>
    <property type="match status" value="1"/>
</dbReference>
<feature type="transmembrane region" description="Helical" evidence="1">
    <location>
        <begin position="20"/>
        <end position="50"/>
    </location>
</feature>
<reference evidence="3 4" key="1">
    <citation type="journal article" date="2013" name="Int. J. Syst. Evol. Microbiol.">
        <title>Ilumatobacter nonamiense sp. nov. and Ilumatobacter coccineum sp. nov., isolated from seashore sand.</title>
        <authorList>
            <person name="Matsumoto A."/>
            <person name="Kasai H."/>
            <person name="Matsuo Y."/>
            <person name="Shizuri Y."/>
            <person name="Ichikawa N."/>
            <person name="Fujita N."/>
            <person name="Omura S."/>
            <person name="Takahashi Y."/>
        </authorList>
    </citation>
    <scope>NUCLEOTIDE SEQUENCE [LARGE SCALE GENOMIC DNA]</scope>
    <source>
        <strain evidence="4">NBRC 103263 / KCTC 29153 / YM16-304</strain>
    </source>
</reference>
<proteinExistence type="predicted"/>
<dbReference type="AlphaFoldDB" id="A0A6C7E297"/>
<dbReference type="InterPro" id="IPR002881">
    <property type="entry name" value="DUF58"/>
</dbReference>